<dbReference type="EMBL" id="ML995864">
    <property type="protein sequence ID" value="KAF2766882.1"/>
    <property type="molecule type" value="Genomic_DNA"/>
</dbReference>
<evidence type="ECO:0000313" key="2">
    <source>
        <dbReference type="Proteomes" id="UP000799436"/>
    </source>
</evidence>
<name>A0A6G1L2R4_9PEZI</name>
<proteinExistence type="predicted"/>
<protein>
    <submittedName>
        <fullName evidence="1">Uncharacterized protein</fullName>
    </submittedName>
</protein>
<keyword evidence="2" id="KW-1185">Reference proteome</keyword>
<gene>
    <name evidence="1" type="ORF">EJ03DRAFT_165323</name>
</gene>
<dbReference type="AlphaFoldDB" id="A0A6G1L2R4"/>
<reference evidence="1" key="1">
    <citation type="journal article" date="2020" name="Stud. Mycol.">
        <title>101 Dothideomycetes genomes: a test case for predicting lifestyles and emergence of pathogens.</title>
        <authorList>
            <person name="Haridas S."/>
            <person name="Albert R."/>
            <person name="Binder M."/>
            <person name="Bloem J."/>
            <person name="Labutti K."/>
            <person name="Salamov A."/>
            <person name="Andreopoulos B."/>
            <person name="Baker S."/>
            <person name="Barry K."/>
            <person name="Bills G."/>
            <person name="Bluhm B."/>
            <person name="Cannon C."/>
            <person name="Castanera R."/>
            <person name="Culley D."/>
            <person name="Daum C."/>
            <person name="Ezra D."/>
            <person name="Gonzalez J."/>
            <person name="Henrissat B."/>
            <person name="Kuo A."/>
            <person name="Liang C."/>
            <person name="Lipzen A."/>
            <person name="Lutzoni F."/>
            <person name="Magnuson J."/>
            <person name="Mondo S."/>
            <person name="Nolan M."/>
            <person name="Ohm R."/>
            <person name="Pangilinan J."/>
            <person name="Park H.-J."/>
            <person name="Ramirez L."/>
            <person name="Alfaro M."/>
            <person name="Sun H."/>
            <person name="Tritt A."/>
            <person name="Yoshinaga Y."/>
            <person name="Zwiers L.-H."/>
            <person name="Turgeon B."/>
            <person name="Goodwin S."/>
            <person name="Spatafora J."/>
            <person name="Crous P."/>
            <person name="Grigoriev I."/>
        </authorList>
    </citation>
    <scope>NUCLEOTIDE SEQUENCE</scope>
    <source>
        <strain evidence="1">CBS 116005</strain>
    </source>
</reference>
<accession>A0A6G1L2R4</accession>
<sequence>MSRCYQPSIKPAEYRASPAPRSKTGNKFGRFHEPTSKSARVSCMCLKQVARTLQVAFKVMLMAADVVSRHNAGASGAIQEFDVAAFHLNYPTLIADRSRNPSRPFAKCSRLTTYTYSIAGRGTATRIVSNGAHRREQFPLQASRCSVKQSSIKHFSVEQSSVSISQPFG</sequence>
<organism evidence="1 2">
    <name type="scientific">Teratosphaeria nubilosa</name>
    <dbReference type="NCBI Taxonomy" id="161662"/>
    <lineage>
        <taxon>Eukaryota</taxon>
        <taxon>Fungi</taxon>
        <taxon>Dikarya</taxon>
        <taxon>Ascomycota</taxon>
        <taxon>Pezizomycotina</taxon>
        <taxon>Dothideomycetes</taxon>
        <taxon>Dothideomycetidae</taxon>
        <taxon>Mycosphaerellales</taxon>
        <taxon>Teratosphaeriaceae</taxon>
        <taxon>Teratosphaeria</taxon>
    </lineage>
</organism>
<dbReference type="Proteomes" id="UP000799436">
    <property type="component" value="Unassembled WGS sequence"/>
</dbReference>
<evidence type="ECO:0000313" key="1">
    <source>
        <dbReference type="EMBL" id="KAF2766882.1"/>
    </source>
</evidence>